<protein>
    <submittedName>
        <fullName evidence="2">Uncharacterized protein LOC113201872 isoform X3</fullName>
    </submittedName>
</protein>
<evidence type="ECO:0000313" key="2">
    <source>
        <dbReference type="RefSeq" id="XP_052122890.1"/>
    </source>
</evidence>
<dbReference type="GeneID" id="113201872"/>
<dbReference type="Gene3D" id="3.30.1410.10">
    <property type="entry name" value="GTP cyclohydrolase I feedback regulatory protein GFRP"/>
    <property type="match status" value="1"/>
</dbReference>
<dbReference type="InterPro" id="IPR036717">
    <property type="entry name" value="GFRP_sf"/>
</dbReference>
<keyword evidence="1" id="KW-1185">Reference proteome</keyword>
<dbReference type="AlphaFoldDB" id="A0A9C6TZ28"/>
<gene>
    <name evidence="2" type="primary">LOC113201872</name>
</gene>
<organism evidence="1 2">
    <name type="scientific">Frankliniella occidentalis</name>
    <name type="common">Western flower thrips</name>
    <name type="synonym">Euthrips occidentalis</name>
    <dbReference type="NCBI Taxonomy" id="133901"/>
    <lineage>
        <taxon>Eukaryota</taxon>
        <taxon>Metazoa</taxon>
        <taxon>Ecdysozoa</taxon>
        <taxon>Arthropoda</taxon>
        <taxon>Hexapoda</taxon>
        <taxon>Insecta</taxon>
        <taxon>Pterygota</taxon>
        <taxon>Neoptera</taxon>
        <taxon>Paraneoptera</taxon>
        <taxon>Thysanoptera</taxon>
        <taxon>Terebrantia</taxon>
        <taxon>Thripoidea</taxon>
        <taxon>Thripidae</taxon>
        <taxon>Frankliniella</taxon>
    </lineage>
</organism>
<dbReference type="Proteomes" id="UP000504606">
    <property type="component" value="Unplaced"/>
</dbReference>
<dbReference type="RefSeq" id="XP_052122890.1">
    <property type="nucleotide sequence ID" value="XM_052266930.1"/>
</dbReference>
<proteinExistence type="predicted"/>
<dbReference type="GO" id="GO:0009890">
    <property type="term" value="P:negative regulation of biosynthetic process"/>
    <property type="evidence" value="ECO:0007669"/>
    <property type="project" value="InterPro"/>
</dbReference>
<sequence>MASSFYYVAIKGALASSDCDAFGLDPEEISALTKRFPNSKAVVTNGLSIKGPPLTVINTLCQLGYKVVSSTGEIEITWTLQRETSASHKSLKKPQNV</sequence>
<name>A0A9C6TZ28_FRAOC</name>
<reference evidence="2" key="1">
    <citation type="submission" date="2025-08" db="UniProtKB">
        <authorList>
            <consortium name="RefSeq"/>
        </authorList>
    </citation>
    <scope>IDENTIFICATION</scope>
    <source>
        <tissue evidence="2">Whole organism</tissue>
    </source>
</reference>
<accession>A0A9C6TZ28</accession>
<evidence type="ECO:0000313" key="1">
    <source>
        <dbReference type="Proteomes" id="UP000504606"/>
    </source>
</evidence>